<evidence type="ECO:0000256" key="8">
    <source>
        <dbReference type="ARBA" id="ARBA00023136"/>
    </source>
</evidence>
<keyword evidence="2 13" id="KW-0813">Transport</keyword>
<keyword evidence="3 13" id="KW-0138">CF(0)</keyword>
<keyword evidence="8 13" id="KW-0472">Membrane</keyword>
<evidence type="ECO:0000256" key="10">
    <source>
        <dbReference type="ARBA" id="ARBA00025198"/>
    </source>
</evidence>
<dbReference type="EMBL" id="WQMS01000008">
    <property type="protein sequence ID" value="MVO77897.1"/>
    <property type="molecule type" value="Genomic_DNA"/>
</dbReference>
<comment type="similarity">
    <text evidence="1 13 14">Belongs to the ATPase B chain family.</text>
</comment>
<sequence>MPQFEVVNFAPQFVWLVITFAILYFGIVQLTVPKIGRVIGEREQTMSGDIESAEAAKAEADRIEGDYAASVAAAREQAREALNAARGRATKAMEQRLAAANAEVESKQSAAQAQLDAARTKALAEIEAVAAEAAADIVERLTGARPDSGKAVQAVQSVALAAE</sequence>
<dbReference type="GO" id="GO:0012505">
    <property type="term" value="C:endomembrane system"/>
    <property type="evidence" value="ECO:0007669"/>
    <property type="project" value="UniProtKB-SubCell"/>
</dbReference>
<keyword evidence="7 13" id="KW-0406">Ion transport</keyword>
<reference evidence="16 17" key="1">
    <citation type="submission" date="2019-12" db="EMBL/GenBank/DDBJ databases">
        <authorList>
            <person name="Huq M.A."/>
        </authorList>
    </citation>
    <scope>NUCLEOTIDE SEQUENCE [LARGE SCALE GENOMIC DNA]</scope>
    <source>
        <strain evidence="16 17">MAH-20</strain>
    </source>
</reference>
<evidence type="ECO:0000256" key="4">
    <source>
        <dbReference type="ARBA" id="ARBA00022692"/>
    </source>
</evidence>
<comment type="subunit">
    <text evidence="13">F-type ATPases have 2 components, F(1) - the catalytic core - and F(0) - the membrane proton channel. F(1) has five subunits: alpha(3), beta(3), gamma(1), delta(1), epsilon(1). F(0) has three main subunits: a(1), b(2) and c(10-14). The alpha and beta chains form an alternating ring which encloses part of the gamma chain. F(1) is attached to F(0) by a central stalk formed by the gamma and epsilon chains, while a peripheral stalk is formed by the delta and b chains.</text>
</comment>
<evidence type="ECO:0000256" key="7">
    <source>
        <dbReference type="ARBA" id="ARBA00023065"/>
    </source>
</evidence>
<proteinExistence type="inferred from homology"/>
<evidence type="ECO:0000256" key="1">
    <source>
        <dbReference type="ARBA" id="ARBA00005513"/>
    </source>
</evidence>
<dbReference type="AlphaFoldDB" id="A0A6I4J0C9"/>
<evidence type="ECO:0000313" key="16">
    <source>
        <dbReference type="EMBL" id="MVO77897.1"/>
    </source>
</evidence>
<evidence type="ECO:0000256" key="9">
    <source>
        <dbReference type="ARBA" id="ARBA00023310"/>
    </source>
</evidence>
<keyword evidence="15" id="KW-0175">Coiled coil</keyword>
<keyword evidence="6 13" id="KW-1133">Transmembrane helix</keyword>
<evidence type="ECO:0000256" key="15">
    <source>
        <dbReference type="SAM" id="Coils"/>
    </source>
</evidence>
<protein>
    <recommendedName>
        <fullName evidence="13">ATP synthase subunit b</fullName>
    </recommendedName>
    <alternativeName>
        <fullName evidence="13">ATP synthase F(0) sector subunit b</fullName>
    </alternativeName>
    <alternativeName>
        <fullName evidence="13">ATPase subunit I</fullName>
    </alternativeName>
    <alternativeName>
        <fullName evidence="13">F-type ATPase subunit b</fullName>
        <shortName evidence="13">F-ATPase subunit b</shortName>
    </alternativeName>
</protein>
<accession>A0A6I4J0C9</accession>
<dbReference type="GO" id="GO:0046933">
    <property type="term" value="F:proton-transporting ATP synthase activity, rotational mechanism"/>
    <property type="evidence" value="ECO:0007669"/>
    <property type="project" value="UniProtKB-UniRule"/>
</dbReference>
<feature type="transmembrane region" description="Helical" evidence="13">
    <location>
        <begin position="12"/>
        <end position="32"/>
    </location>
</feature>
<keyword evidence="13" id="KW-1003">Cell membrane</keyword>
<organism evidence="16 17">
    <name type="scientific">Sphingomonas horti</name>
    <dbReference type="NCBI Taxonomy" id="2682842"/>
    <lineage>
        <taxon>Bacteria</taxon>
        <taxon>Pseudomonadati</taxon>
        <taxon>Pseudomonadota</taxon>
        <taxon>Alphaproteobacteria</taxon>
        <taxon>Sphingomonadales</taxon>
        <taxon>Sphingomonadaceae</taxon>
        <taxon>Sphingomonas</taxon>
    </lineage>
</organism>
<comment type="function">
    <text evidence="10 13">F(1)F(0) ATP synthase produces ATP from ADP in the presence of a proton or sodium gradient. F-type ATPases consist of two structural domains, F(1) containing the extramembraneous catalytic core and F(0) containing the membrane proton channel, linked together by a central stalk and a peripheral stalk. During catalysis, ATP synthesis in the catalytic domain of F(1) is coupled via a rotary mechanism of the central stalk subunits to proton translocation.</text>
</comment>
<gene>
    <name evidence="13" type="primary">atpF</name>
    <name evidence="16" type="ORF">GON01_08115</name>
</gene>
<evidence type="ECO:0000256" key="13">
    <source>
        <dbReference type="HAMAP-Rule" id="MF_01398"/>
    </source>
</evidence>
<evidence type="ECO:0000256" key="3">
    <source>
        <dbReference type="ARBA" id="ARBA00022547"/>
    </source>
</evidence>
<comment type="function">
    <text evidence="11">Component of the F(0) channel, it forms part of the peripheral stalk, linking F(1) to F(0). The b'-subunit is a diverged and duplicated form of b found in plants and photosynthetic bacteria.</text>
</comment>
<dbReference type="Pfam" id="PF00430">
    <property type="entry name" value="ATP-synt_B"/>
    <property type="match status" value="1"/>
</dbReference>
<name>A0A6I4J0C9_9SPHN</name>
<dbReference type="Proteomes" id="UP000441389">
    <property type="component" value="Unassembled WGS sequence"/>
</dbReference>
<evidence type="ECO:0000256" key="12">
    <source>
        <dbReference type="ARBA" id="ARBA00037847"/>
    </source>
</evidence>
<evidence type="ECO:0000256" key="11">
    <source>
        <dbReference type="ARBA" id="ARBA00025614"/>
    </source>
</evidence>
<dbReference type="HAMAP" id="MF_01398">
    <property type="entry name" value="ATP_synth_b_bprime"/>
    <property type="match status" value="1"/>
</dbReference>
<dbReference type="GO" id="GO:0005886">
    <property type="term" value="C:plasma membrane"/>
    <property type="evidence" value="ECO:0007669"/>
    <property type="project" value="UniProtKB-SubCell"/>
</dbReference>
<keyword evidence="4 13" id="KW-0812">Transmembrane</keyword>
<dbReference type="GO" id="GO:0045259">
    <property type="term" value="C:proton-transporting ATP synthase complex"/>
    <property type="evidence" value="ECO:0007669"/>
    <property type="project" value="UniProtKB-KW"/>
</dbReference>
<dbReference type="GO" id="GO:0046961">
    <property type="term" value="F:proton-transporting ATPase activity, rotational mechanism"/>
    <property type="evidence" value="ECO:0007669"/>
    <property type="project" value="TreeGrafter"/>
</dbReference>
<dbReference type="InterPro" id="IPR050059">
    <property type="entry name" value="ATP_synthase_B_chain"/>
</dbReference>
<evidence type="ECO:0000256" key="5">
    <source>
        <dbReference type="ARBA" id="ARBA00022781"/>
    </source>
</evidence>
<keyword evidence="9 13" id="KW-0066">ATP synthesis</keyword>
<dbReference type="CDD" id="cd06503">
    <property type="entry name" value="ATP-synt_Fo_b"/>
    <property type="match status" value="1"/>
</dbReference>
<keyword evidence="5 13" id="KW-0375">Hydrogen ion transport</keyword>
<evidence type="ECO:0000256" key="14">
    <source>
        <dbReference type="RuleBase" id="RU003848"/>
    </source>
</evidence>
<dbReference type="RefSeq" id="WP_157026859.1">
    <property type="nucleotide sequence ID" value="NZ_WQMS01000008.1"/>
</dbReference>
<evidence type="ECO:0000256" key="6">
    <source>
        <dbReference type="ARBA" id="ARBA00022989"/>
    </source>
</evidence>
<comment type="subcellular location">
    <subcellularLocation>
        <location evidence="13">Cell membrane</location>
        <topology evidence="13">Single-pass membrane protein</topology>
    </subcellularLocation>
    <subcellularLocation>
        <location evidence="12">Endomembrane system</location>
        <topology evidence="12">Single-pass membrane protein</topology>
    </subcellularLocation>
</comment>
<dbReference type="PANTHER" id="PTHR33445:SF1">
    <property type="entry name" value="ATP SYNTHASE SUBUNIT B"/>
    <property type="match status" value="1"/>
</dbReference>
<feature type="coiled-coil region" evidence="15">
    <location>
        <begin position="75"/>
        <end position="121"/>
    </location>
</feature>
<evidence type="ECO:0000313" key="17">
    <source>
        <dbReference type="Proteomes" id="UP000441389"/>
    </source>
</evidence>
<dbReference type="InterPro" id="IPR002146">
    <property type="entry name" value="ATP_synth_b/b'su_bac/chlpt"/>
</dbReference>
<evidence type="ECO:0000256" key="2">
    <source>
        <dbReference type="ARBA" id="ARBA00022448"/>
    </source>
</evidence>
<dbReference type="PANTHER" id="PTHR33445">
    <property type="entry name" value="ATP SYNTHASE SUBUNIT B', CHLOROPLASTIC"/>
    <property type="match status" value="1"/>
</dbReference>
<keyword evidence="17" id="KW-1185">Reference proteome</keyword>
<comment type="caution">
    <text evidence="16">The sequence shown here is derived from an EMBL/GenBank/DDBJ whole genome shotgun (WGS) entry which is preliminary data.</text>
</comment>